<keyword evidence="1" id="KW-1133">Transmembrane helix</keyword>
<reference evidence="2 3" key="1">
    <citation type="submission" date="2019-08" db="EMBL/GenBank/DDBJ databases">
        <authorList>
            <person name="Liang Q."/>
        </authorList>
    </citation>
    <scope>NUCLEOTIDE SEQUENCE [LARGE SCALE GENOMIC DNA]</scope>
    <source>
        <strain evidence="2 3">V1718</strain>
    </source>
</reference>
<dbReference type="EMBL" id="CP042467">
    <property type="protein sequence ID" value="QED27309.1"/>
    <property type="molecule type" value="Genomic_DNA"/>
</dbReference>
<evidence type="ECO:0000313" key="3">
    <source>
        <dbReference type="Proteomes" id="UP000321595"/>
    </source>
</evidence>
<keyword evidence="3" id="KW-1185">Reference proteome</keyword>
<dbReference type="AlphaFoldDB" id="A0A5B8XV41"/>
<keyword evidence="1" id="KW-0472">Membrane</keyword>
<evidence type="ECO:0000313" key="2">
    <source>
        <dbReference type="EMBL" id="QED27309.1"/>
    </source>
</evidence>
<proteinExistence type="predicted"/>
<protein>
    <submittedName>
        <fullName evidence="2">Zinc dependent phospholipase C family protein</fullName>
    </submittedName>
</protein>
<feature type="transmembrane region" description="Helical" evidence="1">
    <location>
        <begin position="135"/>
        <end position="153"/>
    </location>
</feature>
<dbReference type="OrthoDB" id="5459053at2"/>
<name>A0A5B8XV41_9DELT</name>
<evidence type="ECO:0000256" key="1">
    <source>
        <dbReference type="SAM" id="Phobius"/>
    </source>
</evidence>
<dbReference type="RefSeq" id="WP_146958994.1">
    <property type="nucleotide sequence ID" value="NZ_CP042467.1"/>
</dbReference>
<gene>
    <name evidence="2" type="ORF">FRD01_08640</name>
</gene>
<organism evidence="2 3">
    <name type="scientific">Microvenator marinus</name>
    <dbReference type="NCBI Taxonomy" id="2600177"/>
    <lineage>
        <taxon>Bacteria</taxon>
        <taxon>Deltaproteobacteria</taxon>
        <taxon>Bradymonadales</taxon>
        <taxon>Microvenatoraceae</taxon>
        <taxon>Microvenator</taxon>
    </lineage>
</organism>
<sequence>MNIWGHVTMGGILGSERRFGAFCTLALLLGCLFPDIVDKPLKLIGIYPWGRTVGHSTLVWAAYHLSIQTIRPGRFSAVLHAFSIGWISHFLADVLDDFAQGVECTGYVFTSWMAWPIWNPDMFDLKIFSGGRECISTFEVLFTVLGVVWLVRARKGRR</sequence>
<keyword evidence="1" id="KW-0812">Transmembrane</keyword>
<dbReference type="KEGG" id="bbae:FRD01_08640"/>
<dbReference type="Proteomes" id="UP000321595">
    <property type="component" value="Chromosome"/>
</dbReference>
<accession>A0A5B8XV41</accession>